<proteinExistence type="predicted"/>
<dbReference type="OrthoDB" id="289228at2759"/>
<dbReference type="Pfam" id="PF07534">
    <property type="entry name" value="TLD"/>
    <property type="match status" value="1"/>
</dbReference>
<sequence length="651" mass="74123">MGQFASSDNSHSRNTSLELFTKLQIITLFRWRVMNLLSKSEQALVSQKLNVTVANDAHTVITYSDLAYLLQLQNDKNIDVLSVHSDFATAIKILYGSFKVLGNLPFLQDCLNPDHDDQLTLNGLIIASLVHTGRINKIWQDIDYLKLIFMSLSLSTNSIGHTLNEKSDNGEVEKSARETTPDDPYVAEVLELPNGYQDDTSTNTTAKRIRWSTFKPLKEYDELEVESMEVSASVLVQIFTLLLICNSIPQKAHLEMQKELQTSINNKWGEFKQSAILLVRYLNVEITASNLSTVMVTFDQFKSGIETGFRDFVPLAFAKLFKHGIFSLVVAEALPDALPEEKNDDDDEDHKKTKKTIKFEETRLVNTATLAYVSVFLNTVGVGYTVSPSNLVLLYNGSNSGFSIRSLELKIIKWQAPTLFLVSGKRLRHKTMTTNKRYQLFDSEYPRYFRSTEDPHREWQSDNDKITYLIYVHQPWRNSNKKNFGDENTAIMCVSPRYDFFKSKPDPINQGRLIYFNNLGMGLGFGNDQPVNKNNVRKYLPGSVSLTLEANLEFGVFRHIANSSANTPSYFNRSEQQVVQSQDYEDRFMITDLEVWGVGSTKELDEQRKQWEWEEKQAKARQSVNMRTLGEDRAFLEMVGLVGNHAGGSMG</sequence>
<dbReference type="EMBL" id="LT635759">
    <property type="protein sequence ID" value="SGZ54705.1"/>
    <property type="molecule type" value="Genomic_DNA"/>
</dbReference>
<name>A0A1L0BTN6_9ASCO</name>
<feature type="domain" description="TLDc" evidence="1">
    <location>
        <begin position="363"/>
        <end position="599"/>
    </location>
</feature>
<accession>A0A1L0BTN6</accession>
<evidence type="ECO:0000313" key="3">
    <source>
        <dbReference type="Proteomes" id="UP000182334"/>
    </source>
</evidence>
<dbReference type="InterPro" id="IPR006571">
    <property type="entry name" value="TLDc_dom"/>
</dbReference>
<evidence type="ECO:0000313" key="2">
    <source>
        <dbReference type="EMBL" id="SGZ54705.1"/>
    </source>
</evidence>
<dbReference type="STRING" id="45354.A0A1L0BTN6"/>
<protein>
    <submittedName>
        <fullName evidence="2">CIC11C00000005729</fullName>
    </submittedName>
</protein>
<gene>
    <name evidence="2" type="ORF">SAMEA4029010_CIC11G00000005729</name>
</gene>
<organism evidence="2 3">
    <name type="scientific">Sungouiella intermedia</name>
    <dbReference type="NCBI Taxonomy" id="45354"/>
    <lineage>
        <taxon>Eukaryota</taxon>
        <taxon>Fungi</taxon>
        <taxon>Dikarya</taxon>
        <taxon>Ascomycota</taxon>
        <taxon>Saccharomycotina</taxon>
        <taxon>Pichiomycetes</taxon>
        <taxon>Metschnikowiaceae</taxon>
        <taxon>Sungouiella</taxon>
    </lineage>
</organism>
<keyword evidence="3" id="KW-1185">Reference proteome</keyword>
<dbReference type="SMART" id="SM00584">
    <property type="entry name" value="TLDc"/>
    <property type="match status" value="1"/>
</dbReference>
<dbReference type="PROSITE" id="PS51886">
    <property type="entry name" value="TLDC"/>
    <property type="match status" value="1"/>
</dbReference>
<dbReference type="Proteomes" id="UP000182334">
    <property type="component" value="Chromosome IV"/>
</dbReference>
<evidence type="ECO:0000259" key="1">
    <source>
        <dbReference type="PROSITE" id="PS51886"/>
    </source>
</evidence>
<dbReference type="AlphaFoldDB" id="A0A1L0BTN6"/>
<reference evidence="2 3" key="1">
    <citation type="submission" date="2016-10" db="EMBL/GenBank/DDBJ databases">
        <authorList>
            <person name="de Groot N.N."/>
        </authorList>
    </citation>
    <scope>NUCLEOTIDE SEQUENCE [LARGE SCALE GENOMIC DNA]</scope>
    <source>
        <strain evidence="2 3">CBS 141442</strain>
    </source>
</reference>